<dbReference type="PROSITE" id="PS51085">
    <property type="entry name" value="2FE2S_FER_2"/>
    <property type="match status" value="1"/>
</dbReference>
<evidence type="ECO:0000313" key="2">
    <source>
        <dbReference type="EMBL" id="ABI67976.1"/>
    </source>
</evidence>
<dbReference type="RefSeq" id="WP_011640081.1">
    <property type="nucleotide sequence ID" value="NC_008346.1"/>
</dbReference>
<dbReference type="eggNOG" id="COG3894">
    <property type="taxonomic scope" value="Bacteria"/>
</dbReference>
<dbReference type="SUPFAM" id="SSF54292">
    <property type="entry name" value="2Fe-2S ferredoxin-like"/>
    <property type="match status" value="1"/>
</dbReference>
<dbReference type="CDD" id="cd00207">
    <property type="entry name" value="fer2"/>
    <property type="match status" value="1"/>
</dbReference>
<dbReference type="PANTHER" id="PTHR42895:SF2">
    <property type="entry name" value="IRON-SULFUR CLUSTER PROTEIN"/>
    <property type="match status" value="1"/>
</dbReference>
<dbReference type="InterPro" id="IPR041414">
    <property type="entry name" value="Raco-like_middle"/>
</dbReference>
<dbReference type="EMBL" id="CP000448">
    <property type="protein sequence ID" value="ABI67976.1"/>
    <property type="molecule type" value="Genomic_DNA"/>
</dbReference>
<organism evidence="2 3">
    <name type="scientific">Syntrophomonas wolfei subsp. wolfei (strain DSM 2245B / Goettingen)</name>
    <dbReference type="NCBI Taxonomy" id="335541"/>
    <lineage>
        <taxon>Bacteria</taxon>
        <taxon>Bacillati</taxon>
        <taxon>Bacillota</taxon>
        <taxon>Clostridia</taxon>
        <taxon>Eubacteriales</taxon>
        <taxon>Syntrophomonadaceae</taxon>
        <taxon>Syntrophomonas</taxon>
    </lineage>
</organism>
<dbReference type="InterPro" id="IPR001041">
    <property type="entry name" value="2Fe-2S_ferredoxin-type"/>
</dbReference>
<dbReference type="Pfam" id="PF17651">
    <property type="entry name" value="Raco_middle"/>
    <property type="match status" value="1"/>
</dbReference>
<dbReference type="KEGG" id="swo:Swol_0649"/>
<dbReference type="Gene3D" id="3.30.420.480">
    <property type="entry name" value="Domain of unknown function (DUF4445)"/>
    <property type="match status" value="1"/>
</dbReference>
<dbReference type="InterPro" id="IPR052911">
    <property type="entry name" value="Corrinoid_activation_enz"/>
</dbReference>
<dbReference type="Pfam" id="PF00111">
    <property type="entry name" value="Fer2"/>
    <property type="match status" value="1"/>
</dbReference>
<name>Q0AZ78_SYNWW</name>
<proteinExistence type="predicted"/>
<dbReference type="Proteomes" id="UP000001968">
    <property type="component" value="Chromosome"/>
</dbReference>
<feature type="domain" description="2Fe-2S ferredoxin-type" evidence="1">
    <location>
        <begin position="5"/>
        <end position="99"/>
    </location>
</feature>
<evidence type="ECO:0000259" key="1">
    <source>
        <dbReference type="PROSITE" id="PS51085"/>
    </source>
</evidence>
<dbReference type="InterPro" id="IPR012675">
    <property type="entry name" value="Beta-grasp_dom_sf"/>
</dbReference>
<dbReference type="Gene3D" id="3.10.20.30">
    <property type="match status" value="1"/>
</dbReference>
<dbReference type="InterPro" id="IPR027980">
    <property type="entry name" value="RACo_C"/>
</dbReference>
<protein>
    <recommendedName>
        <fullName evidence="1">2Fe-2S ferredoxin-type domain-containing protein</fullName>
    </recommendedName>
</protein>
<dbReference type="STRING" id="335541.Swol_0649"/>
<gene>
    <name evidence="2" type="ordered locus">Swol_0649</name>
</gene>
<evidence type="ECO:0000313" key="3">
    <source>
        <dbReference type="Proteomes" id="UP000001968"/>
    </source>
</evidence>
<sequence length="612" mass="66184">MAERTKITLKSPDRPPMEFWTLAGKNLWDSIMTSGMVSPGACGGKGNCGQCKVKLEGEIDEISDSERQYLLPEELRTGTRLACFCRVKGPLTVYLDPLALAIQDQAWLKSDSPPVAFSAPVKNRQVLIPGMEKDSPVPLLTRLARALPGLKLELTVDNLNQLAQIDRIGRPALELQALVFKEQAVKYIGRKREKACGLALDIGSTSLFAVMLNLEDGQHLAISTKPNMQRVYGADILSRVLHCLENPDGLERLQQILLNNLSSMIEEMLEETGTSPEHIYYLVLVGNPVMLHFFLGLNPAGFAQAPYAGIFCDEFTYPAAGLGLPVNPEAEILLLPQVGGFVGADTVAAVLSLPDWRSSRFLLVDIGTNGEVVVGNRGKLWAASAAAGPAFEGGGISSGMIAGDGAIDKICLNPEGGLEYNLIGDSPARGLCGSAIIDIIASLRQGAYIDSNGIITELAGEKLRVRQGERGAEIILVEENESFRGAPVVFNQEDIRQVQLAKAALRTAIDVLMKEAGLEYKKLEKVYLAGAFGNYLNPHNAIDIGMIPPIKTETIRNIGNAAAAGAIAALLSPDKQREAREIKEQVHYVELALYPDFQSLYLNNLNFDPAAK</sequence>
<keyword evidence="3" id="KW-1185">Reference proteome</keyword>
<dbReference type="OrthoDB" id="9810588at2"/>
<dbReference type="AlphaFoldDB" id="Q0AZ78"/>
<accession>Q0AZ78</accession>
<dbReference type="eggNOG" id="COG2871">
    <property type="taxonomic scope" value="Bacteria"/>
</dbReference>
<dbReference type="HOGENOM" id="CLU_019091_0_0_9"/>
<reference evidence="3" key="1">
    <citation type="journal article" date="2010" name="Environ. Microbiol.">
        <title>The genome of Syntrophomonas wolfei: new insights into syntrophic metabolism and biohydrogen production.</title>
        <authorList>
            <person name="Sieber J.R."/>
            <person name="Sims D.R."/>
            <person name="Han C."/>
            <person name="Kim E."/>
            <person name="Lykidis A."/>
            <person name="Lapidus A.L."/>
            <person name="McDonnald E."/>
            <person name="Rohlin L."/>
            <person name="Culley D.E."/>
            <person name="Gunsalus R."/>
            <person name="McInerney M.J."/>
        </authorList>
    </citation>
    <scope>NUCLEOTIDE SEQUENCE [LARGE SCALE GENOMIC DNA]</scope>
    <source>
        <strain evidence="3">DSM 2245B / Goettingen</strain>
    </source>
</reference>
<dbReference type="InterPro" id="IPR036010">
    <property type="entry name" value="2Fe-2S_ferredoxin-like_sf"/>
</dbReference>
<dbReference type="Pfam" id="PF14574">
    <property type="entry name" value="RACo_C_ter"/>
    <property type="match status" value="1"/>
</dbReference>
<dbReference type="GO" id="GO:0051536">
    <property type="term" value="F:iron-sulfur cluster binding"/>
    <property type="evidence" value="ECO:0007669"/>
    <property type="project" value="InterPro"/>
</dbReference>
<dbReference type="InterPro" id="IPR042259">
    <property type="entry name" value="Raco-like_middle_sf"/>
</dbReference>
<dbReference type="PANTHER" id="PTHR42895">
    <property type="entry name" value="IRON-SULFUR CLUSTER-BINDING PROTEIN-RELATED"/>
    <property type="match status" value="1"/>
</dbReference>